<protein>
    <recommendedName>
        <fullName evidence="2">DUF4382 domain-containing protein</fullName>
    </recommendedName>
</protein>
<dbReference type="Proteomes" id="UP000287908">
    <property type="component" value="Unassembled WGS sequence"/>
</dbReference>
<feature type="domain" description="DUF4382" evidence="2">
    <location>
        <begin position="30"/>
        <end position="193"/>
    </location>
</feature>
<name>A0A432Z7D6_9GAMM</name>
<dbReference type="RefSeq" id="WP_126785557.1">
    <property type="nucleotide sequence ID" value="NZ_PIQF01000004.1"/>
</dbReference>
<gene>
    <name evidence="3" type="ORF">CWI81_12095</name>
</gene>
<reference evidence="3 4" key="1">
    <citation type="journal article" date="2011" name="Front. Microbiol.">
        <title>Genomic signatures of strain selection and enhancement in Bacillus atrophaeus var. globigii, a historical biowarfare simulant.</title>
        <authorList>
            <person name="Gibbons H.S."/>
            <person name="Broomall S.M."/>
            <person name="McNew L.A."/>
            <person name="Daligault H."/>
            <person name="Chapman C."/>
            <person name="Bruce D."/>
            <person name="Karavis M."/>
            <person name="Krepps M."/>
            <person name="McGregor P.A."/>
            <person name="Hong C."/>
            <person name="Park K.H."/>
            <person name="Akmal A."/>
            <person name="Feldman A."/>
            <person name="Lin J.S."/>
            <person name="Chang W.E."/>
            <person name="Higgs B.W."/>
            <person name="Demirev P."/>
            <person name="Lindquist J."/>
            <person name="Liem A."/>
            <person name="Fochler E."/>
            <person name="Read T.D."/>
            <person name="Tapia R."/>
            <person name="Johnson S."/>
            <person name="Bishop-Lilly K.A."/>
            <person name="Detter C."/>
            <person name="Han C."/>
            <person name="Sozhamannan S."/>
            <person name="Rosenzweig C.N."/>
            <person name="Skowronski E.W."/>
        </authorList>
    </citation>
    <scope>NUCLEOTIDE SEQUENCE [LARGE SCALE GENOMIC DNA]</scope>
    <source>
        <strain evidence="3 4">CL-SP19</strain>
    </source>
</reference>
<evidence type="ECO:0000259" key="2">
    <source>
        <dbReference type="Pfam" id="PF14321"/>
    </source>
</evidence>
<evidence type="ECO:0000256" key="1">
    <source>
        <dbReference type="SAM" id="SignalP"/>
    </source>
</evidence>
<accession>A0A432Z7D6</accession>
<sequence length="331" mass="35269">MYQKHFILSAVALATLAACGGSDSNNDAGTATFNLGISDAPIDNAESVVVCFNAVEMVGGANGSQVYEVGTDVEVPAENDLCQDDEGNPIANNIGIDLLQFTGSDQVDFLQQAEIEAGDYGQLRLEMGEGSYASVDSNDDGNVTQVPIRVPSNELKLDGFTADAGSTLNFTVEFDLRHAMTNPVGQAGFILKPRGVRLVDNSSIGHIDGSVSEELLLLEESCDVAPEELTTPVAYVYLYQGLEHELAELADNGGSEGQLPYTSTAVYFDGVDSYDFEIGFVSSGDYIAALTCDGNDDPETDDDINFIHTQDVTVTEGEEPQTILFEPVTTQ</sequence>
<feature type="signal peptide" evidence="1">
    <location>
        <begin position="1"/>
        <end position="20"/>
    </location>
</feature>
<dbReference type="InterPro" id="IPR025491">
    <property type="entry name" value="DUF4382"/>
</dbReference>
<dbReference type="AlphaFoldDB" id="A0A432Z7D6"/>
<dbReference type="Pfam" id="PF14321">
    <property type="entry name" value="DUF4382"/>
    <property type="match status" value="1"/>
</dbReference>
<evidence type="ECO:0000313" key="3">
    <source>
        <dbReference type="EMBL" id="RUO73755.1"/>
    </source>
</evidence>
<evidence type="ECO:0000313" key="4">
    <source>
        <dbReference type="Proteomes" id="UP000287908"/>
    </source>
</evidence>
<dbReference type="EMBL" id="PIQF01000004">
    <property type="protein sequence ID" value="RUO73755.1"/>
    <property type="molecule type" value="Genomic_DNA"/>
</dbReference>
<keyword evidence="1" id="KW-0732">Signal</keyword>
<keyword evidence="4" id="KW-1185">Reference proteome</keyword>
<feature type="chain" id="PRO_5018976497" description="DUF4382 domain-containing protein" evidence="1">
    <location>
        <begin position="21"/>
        <end position="331"/>
    </location>
</feature>
<dbReference type="OrthoDB" id="7062064at2"/>
<dbReference type="PROSITE" id="PS51257">
    <property type="entry name" value="PROKAR_LIPOPROTEIN"/>
    <property type="match status" value="1"/>
</dbReference>
<comment type="caution">
    <text evidence="3">The sequence shown here is derived from an EMBL/GenBank/DDBJ whole genome shotgun (WGS) entry which is preliminary data.</text>
</comment>
<proteinExistence type="predicted"/>
<organism evidence="3 4">
    <name type="scientific">Idiomarina seosinensis</name>
    <dbReference type="NCBI Taxonomy" id="281739"/>
    <lineage>
        <taxon>Bacteria</taxon>
        <taxon>Pseudomonadati</taxon>
        <taxon>Pseudomonadota</taxon>
        <taxon>Gammaproteobacteria</taxon>
        <taxon>Alteromonadales</taxon>
        <taxon>Idiomarinaceae</taxon>
        <taxon>Idiomarina</taxon>
    </lineage>
</organism>